<dbReference type="RefSeq" id="WP_034843355.1">
    <property type="nucleotide sequence ID" value="NZ_CP014672.1"/>
</dbReference>
<dbReference type="AlphaFoldDB" id="A0A1B1YBJ1"/>
<dbReference type="EMBL" id="CP014672">
    <property type="protein sequence ID" value="ANW98099.1"/>
    <property type="molecule type" value="Genomic_DNA"/>
</dbReference>
<evidence type="ECO:0000256" key="1">
    <source>
        <dbReference type="SAM" id="SignalP"/>
    </source>
</evidence>
<dbReference type="PROSITE" id="PS51257">
    <property type="entry name" value="PROKAR_LIPOPROTEIN"/>
    <property type="match status" value="1"/>
</dbReference>
<proteinExistence type="predicted"/>
<accession>A0A1B1YBJ1</accession>
<dbReference type="Proteomes" id="UP000092971">
    <property type="component" value="Chromosome"/>
</dbReference>
<evidence type="ECO:0000313" key="2">
    <source>
        <dbReference type="EMBL" id="ANW98099.1"/>
    </source>
</evidence>
<name>A0A1B1YBJ1_THEST</name>
<organism evidence="2 3">
    <name type="scientific">Thermoclostridium stercorarium subsp. thermolacticum DSM 2910</name>
    <dbReference type="NCBI Taxonomy" id="1121336"/>
    <lineage>
        <taxon>Bacteria</taxon>
        <taxon>Bacillati</taxon>
        <taxon>Bacillota</taxon>
        <taxon>Clostridia</taxon>
        <taxon>Eubacteriales</taxon>
        <taxon>Oscillospiraceae</taxon>
        <taxon>Thermoclostridium</taxon>
    </lineage>
</organism>
<gene>
    <name evidence="2" type="ORF">CSTERTH_03090</name>
</gene>
<evidence type="ECO:0008006" key="4">
    <source>
        <dbReference type="Google" id="ProtNLM"/>
    </source>
</evidence>
<keyword evidence="1" id="KW-0732">Signal</keyword>
<feature type="chain" id="PRO_5038375409" description="Lipoprotein" evidence="1">
    <location>
        <begin position="26"/>
        <end position="338"/>
    </location>
</feature>
<evidence type="ECO:0000313" key="3">
    <source>
        <dbReference type="Proteomes" id="UP000092971"/>
    </source>
</evidence>
<feature type="signal peptide" evidence="1">
    <location>
        <begin position="1"/>
        <end position="25"/>
    </location>
</feature>
<sequence>MIRRISKVLILVACLLILCSCKKQNNSFVVITDFDYFKDAGDIGFYKKGDLYGFIYLNGDTGDLEPFTLDKELSGIIDLDSIKYSNGIATFSTVPGEDGTVYYGFMDLQGNVVMKKEWGQISPFSSSGYASVYDNTLQKYVIIDKSGNIVRDRQSYVETYYPEPGIFICRDTFDTDHSHTDYYLLDKNLNIFLEGLEVYYESDENSAHTRQYTIFGDDKKFIYKKNNKYYIYDIKENKTVAEYNSYEELLESQKDFIYDCQYQYANKYEHQLATESYMDVYIHFDEKKGTYLLVNENGETLFKPDPDITGLTYEKGKVIKGVSKSTGKTVVIFNKNFK</sequence>
<protein>
    <recommendedName>
        <fullName evidence="4">Lipoprotein</fullName>
    </recommendedName>
</protein>
<reference evidence="2 3" key="1">
    <citation type="submission" date="2016-02" db="EMBL/GenBank/DDBJ databases">
        <title>Comparison of Clostridium stercorarium subspecies using comparative genomics and transcriptomics.</title>
        <authorList>
            <person name="Schellenberg J."/>
            <person name="Thallinger G."/>
            <person name="Levin D.B."/>
            <person name="Zhang X."/>
            <person name="Alvare G."/>
            <person name="Fristensky B."/>
            <person name="Sparling R."/>
        </authorList>
    </citation>
    <scope>NUCLEOTIDE SEQUENCE [LARGE SCALE GENOMIC DNA]</scope>
    <source>
        <strain evidence="2 3">DSM 2910</strain>
    </source>
</reference>